<proteinExistence type="predicted"/>
<evidence type="ECO:0008006" key="2">
    <source>
        <dbReference type="Google" id="ProtNLM"/>
    </source>
</evidence>
<evidence type="ECO:0000313" key="1">
    <source>
        <dbReference type="EMBL" id="ARX58924.1"/>
    </source>
</evidence>
<name>A0A1Z1UTQ8_RHOHA</name>
<reference evidence="1" key="1">
    <citation type="journal article" date="2017" name="Genome Biol. Evol.">
        <title>Comparative Genomics of Rhodococcus equi Virulence Plasmids Indicates Host-Driven Evolution of the vap Pathogenicity Island.</title>
        <authorList>
            <person name="MacArthur I."/>
            <person name="Anastasi E."/>
            <person name="Alvarez S."/>
            <person name="Scortti M."/>
            <person name="Vazquez-Boland J.A."/>
        </authorList>
    </citation>
    <scope>NUCLEOTIDE SEQUENCE</scope>
    <source>
        <strain evidence="1">PAM1216</strain>
        <plasmid evidence="1">pVAPA1216</plasmid>
    </source>
</reference>
<sequence length="62" mass="6812">MSTERISEAEAREAYERLAPIVEMGGATVDPRDEELTVQLLQGTITFEEMTATVLREAGIGK</sequence>
<organism evidence="1">
    <name type="scientific">Rhodococcus hoagii</name>
    <name type="common">Corynebacterium equii</name>
    <dbReference type="NCBI Taxonomy" id="43767"/>
    <lineage>
        <taxon>Bacteria</taxon>
        <taxon>Bacillati</taxon>
        <taxon>Actinomycetota</taxon>
        <taxon>Actinomycetes</taxon>
        <taxon>Mycobacteriales</taxon>
        <taxon>Nocardiaceae</taxon>
        <taxon>Prescottella</taxon>
    </lineage>
</organism>
<protein>
    <recommendedName>
        <fullName evidence="2">Antitoxin VbhA domain-containing protein</fullName>
    </recommendedName>
</protein>
<geneLocation type="plasmid" evidence="1">
    <name>pVAPA1216</name>
</geneLocation>
<dbReference type="RefSeq" id="WP_143524784.1">
    <property type="nucleotide sequence ID" value="NC_014247.1"/>
</dbReference>
<dbReference type="EMBL" id="KX443388">
    <property type="protein sequence ID" value="ARX58924.1"/>
    <property type="molecule type" value="Genomic_DNA"/>
</dbReference>
<accession>A0A1Z1UTQ8</accession>
<gene>
    <name evidence="1" type="ORF">pVAPA1216_0032</name>
</gene>
<dbReference type="AlphaFoldDB" id="A0A1Z1UTQ8"/>
<keyword evidence="1" id="KW-0614">Plasmid</keyword>